<reference evidence="6 7" key="1">
    <citation type="submission" date="2019-10" db="EMBL/GenBank/DDBJ databases">
        <title>Extracellular Electron Transfer in a Candidatus Methanoperedens spp. Enrichment Culture.</title>
        <authorList>
            <person name="Berger S."/>
            <person name="Rangel Shaw D."/>
            <person name="Berben T."/>
            <person name="In 'T Zandt M."/>
            <person name="Frank J."/>
            <person name="Reimann J."/>
            <person name="Jetten M.S.M."/>
            <person name="Welte C.U."/>
        </authorList>
    </citation>
    <scope>NUCLEOTIDE SEQUENCE [LARGE SCALE GENOMIC DNA]</scope>
    <source>
        <strain evidence="6">SB12</strain>
    </source>
</reference>
<feature type="transmembrane region" description="Helical" evidence="4">
    <location>
        <begin position="38"/>
        <end position="55"/>
    </location>
</feature>
<evidence type="ECO:0000256" key="3">
    <source>
        <dbReference type="ARBA" id="ARBA00023163"/>
    </source>
</evidence>
<dbReference type="AlphaFoldDB" id="A0A833H2G5"/>
<proteinExistence type="predicted"/>
<gene>
    <name evidence="6" type="ORF">F9K24_07955</name>
</gene>
<feature type="transmembrane region" description="Helical" evidence="4">
    <location>
        <begin position="144"/>
        <end position="162"/>
    </location>
</feature>
<keyword evidence="2" id="KW-0238">DNA-binding</keyword>
<evidence type="ECO:0000256" key="2">
    <source>
        <dbReference type="ARBA" id="ARBA00023125"/>
    </source>
</evidence>
<feature type="transmembrane region" description="Helical" evidence="4">
    <location>
        <begin position="169"/>
        <end position="186"/>
    </location>
</feature>
<feature type="domain" description="HTH araC/xylS-type" evidence="5">
    <location>
        <begin position="218"/>
        <end position="325"/>
    </location>
</feature>
<evidence type="ECO:0000256" key="1">
    <source>
        <dbReference type="ARBA" id="ARBA00023015"/>
    </source>
</evidence>
<dbReference type="PRINTS" id="PR00032">
    <property type="entry name" value="HTHARAC"/>
</dbReference>
<accession>A0A833H2G5</accession>
<dbReference type="Proteomes" id="UP000460298">
    <property type="component" value="Unassembled WGS sequence"/>
</dbReference>
<dbReference type="PROSITE" id="PS00041">
    <property type="entry name" value="HTH_ARAC_FAMILY_1"/>
    <property type="match status" value="1"/>
</dbReference>
<dbReference type="InterPro" id="IPR009057">
    <property type="entry name" value="Homeodomain-like_sf"/>
</dbReference>
<dbReference type="GO" id="GO:0003700">
    <property type="term" value="F:DNA-binding transcription factor activity"/>
    <property type="evidence" value="ECO:0007669"/>
    <property type="project" value="InterPro"/>
</dbReference>
<organism evidence="6 7">
    <name type="scientific">Leptonema illini</name>
    <dbReference type="NCBI Taxonomy" id="183"/>
    <lineage>
        <taxon>Bacteria</taxon>
        <taxon>Pseudomonadati</taxon>
        <taxon>Spirochaetota</taxon>
        <taxon>Spirochaetia</taxon>
        <taxon>Leptospirales</taxon>
        <taxon>Leptospiraceae</taxon>
        <taxon>Leptonema</taxon>
    </lineage>
</organism>
<evidence type="ECO:0000256" key="4">
    <source>
        <dbReference type="SAM" id="Phobius"/>
    </source>
</evidence>
<protein>
    <submittedName>
        <fullName evidence="6">AraC family transcriptional regulator</fullName>
    </submittedName>
</protein>
<keyword evidence="4" id="KW-0472">Membrane</keyword>
<dbReference type="InterPro" id="IPR018060">
    <property type="entry name" value="HTH_AraC"/>
</dbReference>
<keyword evidence="4" id="KW-0812">Transmembrane</keyword>
<dbReference type="SMART" id="SM00342">
    <property type="entry name" value="HTH_ARAC"/>
    <property type="match status" value="1"/>
</dbReference>
<dbReference type="PROSITE" id="PS01124">
    <property type="entry name" value="HTH_ARAC_FAMILY_2"/>
    <property type="match status" value="1"/>
</dbReference>
<dbReference type="SUPFAM" id="SSF46689">
    <property type="entry name" value="Homeodomain-like"/>
    <property type="match status" value="1"/>
</dbReference>
<dbReference type="PANTHER" id="PTHR43280:SF29">
    <property type="entry name" value="ARAC-FAMILY TRANSCRIPTIONAL REGULATOR"/>
    <property type="match status" value="1"/>
</dbReference>
<dbReference type="Pfam" id="PF12833">
    <property type="entry name" value="HTH_18"/>
    <property type="match status" value="1"/>
</dbReference>
<comment type="caution">
    <text evidence="6">The sequence shown here is derived from an EMBL/GenBank/DDBJ whole genome shotgun (WGS) entry which is preliminary data.</text>
</comment>
<dbReference type="InterPro" id="IPR020449">
    <property type="entry name" value="Tscrpt_reg_AraC-type_HTH"/>
</dbReference>
<feature type="transmembrane region" description="Helical" evidence="4">
    <location>
        <begin position="67"/>
        <end position="86"/>
    </location>
</feature>
<keyword evidence="4" id="KW-1133">Transmembrane helix</keyword>
<dbReference type="EMBL" id="WBUI01000006">
    <property type="protein sequence ID" value="KAB2933272.1"/>
    <property type="molecule type" value="Genomic_DNA"/>
</dbReference>
<dbReference type="GO" id="GO:0043565">
    <property type="term" value="F:sequence-specific DNA binding"/>
    <property type="evidence" value="ECO:0007669"/>
    <property type="project" value="InterPro"/>
</dbReference>
<feature type="transmembrane region" description="Helical" evidence="4">
    <location>
        <begin position="92"/>
        <end position="109"/>
    </location>
</feature>
<dbReference type="PANTHER" id="PTHR43280">
    <property type="entry name" value="ARAC-FAMILY TRANSCRIPTIONAL REGULATOR"/>
    <property type="match status" value="1"/>
</dbReference>
<keyword evidence="3" id="KW-0804">Transcription</keyword>
<name>A0A833H2G5_9LEPT</name>
<evidence type="ECO:0000313" key="6">
    <source>
        <dbReference type="EMBL" id="KAB2933272.1"/>
    </source>
</evidence>
<dbReference type="Gene3D" id="1.10.10.60">
    <property type="entry name" value="Homeodomain-like"/>
    <property type="match status" value="1"/>
</dbReference>
<keyword evidence="1" id="KW-0805">Transcription regulation</keyword>
<sequence length="330" mass="37042">MEKSEIKGSFGFFGFPASLEKAYLHHYAATRLITSTRLIAAGLLVYLLFIALDFIAFSREAALLTSLLRLLTFLVVAGALVIAHYIKGRVGFLTVFLLALLINTSVVAIDVIGSRSAGHKLVLGSLFVMVASFTLVRFPFWISGALISVMFATQLAAMLFFMKLTAQELLNNVLFYSFIILLLLVSNHSTDVDSRRLFLLTHYRKKYERSGLDALTLSNIAARLDVCMQQQKAYLNPELTIDDVATILNVRRHHLTQTISEVHGTNFLSFVNGFRVDEARRLLEGSDQDMTVLRIAFDTGFNSKATFNRIFRRATGLSPSEYRQKNRKNP</sequence>
<dbReference type="InterPro" id="IPR018062">
    <property type="entry name" value="HTH_AraC-typ_CS"/>
</dbReference>
<evidence type="ECO:0000313" key="7">
    <source>
        <dbReference type="Proteomes" id="UP000460298"/>
    </source>
</evidence>
<evidence type="ECO:0000259" key="5">
    <source>
        <dbReference type="PROSITE" id="PS01124"/>
    </source>
</evidence>